<organism evidence="1 2">
    <name type="scientific">Algivirga pacifica</name>
    <dbReference type="NCBI Taxonomy" id="1162670"/>
    <lineage>
        <taxon>Bacteria</taxon>
        <taxon>Pseudomonadati</taxon>
        <taxon>Bacteroidota</taxon>
        <taxon>Cytophagia</taxon>
        <taxon>Cytophagales</taxon>
        <taxon>Flammeovirgaceae</taxon>
        <taxon>Algivirga</taxon>
    </lineage>
</organism>
<dbReference type="Gene3D" id="3.40.50.300">
    <property type="entry name" value="P-loop containing nucleotide triphosphate hydrolases"/>
    <property type="match status" value="1"/>
</dbReference>
<dbReference type="EMBL" id="BAABJX010000017">
    <property type="protein sequence ID" value="GAA4826747.1"/>
    <property type="molecule type" value="Genomic_DNA"/>
</dbReference>
<sequence>MDNTLYFHIGYHKTATTLLQKNFFSKNDSTALLNDFKNPWSDDLVSHLVKPSLRSFSKERFRQILMEKTKNNKAKKLVVSSERLSGQPSSGGFDNFIIADRIKSAFPNAKVIIGIRNQKSMILSMYKQLVHEGYRGSIESMLTENYWQIPSFSKEYLEYDLLLQKYFDLFGAENVLVLPYEQLRKQPEVYFSRLTNFLEIAPVDINEITSAQVNVSKNHSYLIIRRFLNHVRKTELNPTPIFDLKTKNINLLTRVVSKLTPFISDYSLSNDLKEEIEQYYQQSNKRLKILLPDLDLKDYLS</sequence>
<evidence type="ECO:0008006" key="3">
    <source>
        <dbReference type="Google" id="ProtNLM"/>
    </source>
</evidence>
<dbReference type="Proteomes" id="UP001500298">
    <property type="component" value="Unassembled WGS sequence"/>
</dbReference>
<proteinExistence type="predicted"/>
<comment type="caution">
    <text evidence="1">The sequence shown here is derived from an EMBL/GenBank/DDBJ whole genome shotgun (WGS) entry which is preliminary data.</text>
</comment>
<name>A0ABP9D3B8_9BACT</name>
<evidence type="ECO:0000313" key="2">
    <source>
        <dbReference type="Proteomes" id="UP001500298"/>
    </source>
</evidence>
<gene>
    <name evidence="1" type="ORF">GCM10023331_09300</name>
</gene>
<accession>A0ABP9D3B8</accession>
<reference evidence="2" key="1">
    <citation type="journal article" date="2019" name="Int. J. Syst. Evol. Microbiol.">
        <title>The Global Catalogue of Microorganisms (GCM) 10K type strain sequencing project: providing services to taxonomists for standard genome sequencing and annotation.</title>
        <authorList>
            <consortium name="The Broad Institute Genomics Platform"/>
            <consortium name="The Broad Institute Genome Sequencing Center for Infectious Disease"/>
            <person name="Wu L."/>
            <person name="Ma J."/>
        </authorList>
    </citation>
    <scope>NUCLEOTIDE SEQUENCE [LARGE SCALE GENOMIC DNA]</scope>
    <source>
        <strain evidence="2">JCM 18326</strain>
    </source>
</reference>
<dbReference type="RefSeq" id="WP_345369600.1">
    <property type="nucleotide sequence ID" value="NZ_BAABJX010000017.1"/>
</dbReference>
<keyword evidence="2" id="KW-1185">Reference proteome</keyword>
<evidence type="ECO:0000313" key="1">
    <source>
        <dbReference type="EMBL" id="GAA4826747.1"/>
    </source>
</evidence>
<dbReference type="InterPro" id="IPR027417">
    <property type="entry name" value="P-loop_NTPase"/>
</dbReference>
<dbReference type="SUPFAM" id="SSF52540">
    <property type="entry name" value="P-loop containing nucleoside triphosphate hydrolases"/>
    <property type="match status" value="1"/>
</dbReference>
<protein>
    <recommendedName>
        <fullName evidence="3">Sulfotransferase domain-containing protein</fullName>
    </recommendedName>
</protein>
<dbReference type="Pfam" id="PF13469">
    <property type="entry name" value="Sulfotransfer_3"/>
    <property type="match status" value="1"/>
</dbReference>